<sequence length="402" mass="44804">MGRVVVYICGDAGPYDEYNPFKVARQEHAPELLYLLNREPLTVEELSGRLGVSAEEVGRLLEGLSRVGAVSEEGGRWRASFPIFTREDLRLLSERARKPAAELARRVMEVREEVEELLSRLSCAGQVEVGKLALAVVGCYALDWRALELLNERGLSLCGRKLQPGGRRYVLLGREEGAEEGLLDRMYWGSHSETFGRFTFTSFGDHTGFRYAFPDVAWCIGAAPAELGELPGWYRAKVAEVRSALLTHFMVEVGRLLTTLCREGPMGAEPLGEGLGLEKGQAESLVGLLADMRYVRLTGGRVALNYPVFTAGDRGVVEGVWRVLSGAVEEVACGYFEALRSELAELSPVRKGFDPREIYTDVWHWVFGWANRLMAESGFFYDPPREREGEARYIAWVEEAPG</sequence>
<proteinExistence type="predicted"/>
<dbReference type="SUPFAM" id="SSF46785">
    <property type="entry name" value="Winged helix' DNA-binding domain"/>
    <property type="match status" value="1"/>
</dbReference>
<dbReference type="InterPro" id="IPR036388">
    <property type="entry name" value="WH-like_DNA-bd_sf"/>
</dbReference>
<name>A0A7C3WUW4_THEPE</name>
<dbReference type="EMBL" id="DTIB01000033">
    <property type="protein sequence ID" value="HGB24727.1"/>
    <property type="molecule type" value="Genomic_DNA"/>
</dbReference>
<dbReference type="Gene3D" id="1.10.10.10">
    <property type="entry name" value="Winged helix-like DNA-binding domain superfamily/Winged helix DNA-binding domain"/>
    <property type="match status" value="1"/>
</dbReference>
<gene>
    <name evidence="1" type="ORF">ENV88_01495</name>
</gene>
<evidence type="ECO:0000313" key="1">
    <source>
        <dbReference type="EMBL" id="HGB24727.1"/>
    </source>
</evidence>
<comment type="caution">
    <text evidence="1">The sequence shown here is derived from an EMBL/GenBank/DDBJ whole genome shotgun (WGS) entry which is preliminary data.</text>
</comment>
<reference evidence="1" key="1">
    <citation type="journal article" date="2020" name="mSystems">
        <title>Genome- and Community-Level Interaction Insights into Carbon Utilization and Element Cycling Functions of Hydrothermarchaeota in Hydrothermal Sediment.</title>
        <authorList>
            <person name="Zhou Z."/>
            <person name="Liu Y."/>
            <person name="Xu W."/>
            <person name="Pan J."/>
            <person name="Luo Z.H."/>
            <person name="Li M."/>
        </authorList>
    </citation>
    <scope>NUCLEOTIDE SEQUENCE [LARGE SCALE GENOMIC DNA]</scope>
    <source>
        <strain evidence="1">SpSt-8</strain>
    </source>
</reference>
<dbReference type="InterPro" id="IPR036390">
    <property type="entry name" value="WH_DNA-bd_sf"/>
</dbReference>
<accession>A0A7C3WUW4</accession>
<protein>
    <submittedName>
        <fullName evidence="1">Uncharacterized protein</fullName>
    </submittedName>
</protein>
<organism evidence="1">
    <name type="scientific">Thermofilum pendens</name>
    <dbReference type="NCBI Taxonomy" id="2269"/>
    <lineage>
        <taxon>Archaea</taxon>
        <taxon>Thermoproteota</taxon>
        <taxon>Thermoprotei</taxon>
        <taxon>Thermofilales</taxon>
        <taxon>Thermofilaceae</taxon>
        <taxon>Thermofilum</taxon>
    </lineage>
</organism>
<dbReference type="AlphaFoldDB" id="A0A7C3WUW4"/>